<dbReference type="RefSeq" id="WP_083645512.1">
    <property type="nucleotide sequence ID" value="NZ_AMRU01000004.1"/>
</dbReference>
<dbReference type="EMBL" id="CP016359">
    <property type="protein sequence ID" value="APU69923.1"/>
    <property type="molecule type" value="Genomic_DNA"/>
</dbReference>
<organism evidence="1 2">
    <name type="scientific">Christiangramia flava JLT2011</name>
    <dbReference type="NCBI Taxonomy" id="1229726"/>
    <lineage>
        <taxon>Bacteria</taxon>
        <taxon>Pseudomonadati</taxon>
        <taxon>Bacteroidota</taxon>
        <taxon>Flavobacteriia</taxon>
        <taxon>Flavobacteriales</taxon>
        <taxon>Flavobacteriaceae</taxon>
        <taxon>Christiangramia</taxon>
    </lineage>
</organism>
<dbReference type="Proteomes" id="UP000186230">
    <property type="component" value="Chromosome"/>
</dbReference>
<dbReference type="KEGG" id="gfl:GRFL_3199"/>
<reference evidence="1 2" key="1">
    <citation type="submission" date="2016-07" db="EMBL/GenBank/DDBJ databases">
        <title>Multi-omics approach to identify versatile polysaccharide utilization systems of a marine flavobacterium Gramella flava.</title>
        <authorList>
            <person name="Tang K."/>
        </authorList>
    </citation>
    <scope>NUCLEOTIDE SEQUENCE [LARGE SCALE GENOMIC DNA]</scope>
    <source>
        <strain evidence="1 2">JLT2011</strain>
    </source>
</reference>
<protein>
    <submittedName>
        <fullName evidence="1">Uncharacterized protein</fullName>
    </submittedName>
</protein>
<name>A0A1L7I9P6_9FLAO</name>
<evidence type="ECO:0000313" key="1">
    <source>
        <dbReference type="EMBL" id="APU69923.1"/>
    </source>
</evidence>
<proteinExistence type="predicted"/>
<gene>
    <name evidence="1" type="ORF">GRFL_3199</name>
</gene>
<accession>A0A1L7I9P6</accession>
<keyword evidence="2" id="KW-1185">Reference proteome</keyword>
<dbReference type="AlphaFoldDB" id="A0A1L7I9P6"/>
<dbReference type="STRING" id="1229726.GRFL_3199"/>
<evidence type="ECO:0000313" key="2">
    <source>
        <dbReference type="Proteomes" id="UP000186230"/>
    </source>
</evidence>
<sequence>MKAVISADLINSTEYPEQLLNAVLDGLKAEFQLITESKEAQFSLFRGDSFQGVVENPSEALKIVLLLKSAINRIHLQDTRKRKAFPVQADIRTAIGIGSVDFQRETISESNGQAFQFSGRTLDDMKNGPHKLLLACPDDEVNGEFQASFLLFDQLADRWSTASAEVVYFSLKGLKEKEIAEKLGISQSAVNQRKKASGWEAIEVLLNRFESVISEKFSDGK</sequence>
<dbReference type="OrthoDB" id="7064118at2"/>